<feature type="compositionally biased region" description="Low complexity" evidence="2">
    <location>
        <begin position="1"/>
        <end position="11"/>
    </location>
</feature>
<dbReference type="Gene3D" id="1.10.580.10">
    <property type="entry name" value="Citrate Synthase, domain 1"/>
    <property type="match status" value="1"/>
</dbReference>
<protein>
    <recommendedName>
        <fullName evidence="5">Citrate synthase</fullName>
    </recommendedName>
</protein>
<gene>
    <name evidence="3" type="ORF">PR048_033793</name>
</gene>
<dbReference type="EMBL" id="JARBHB010000872">
    <property type="protein sequence ID" value="KAJ8865465.1"/>
    <property type="molecule type" value="Genomic_DNA"/>
</dbReference>
<dbReference type="Pfam" id="PF00285">
    <property type="entry name" value="Citrate_synt"/>
    <property type="match status" value="1"/>
</dbReference>
<evidence type="ECO:0000313" key="4">
    <source>
        <dbReference type="Proteomes" id="UP001159363"/>
    </source>
</evidence>
<dbReference type="InterPro" id="IPR036969">
    <property type="entry name" value="Citrate_synthase_sf"/>
</dbReference>
<keyword evidence="1" id="KW-0809">Transit peptide</keyword>
<dbReference type="Proteomes" id="UP001159363">
    <property type="component" value="Unassembled WGS sequence"/>
</dbReference>
<accession>A0ABQ9FYY2</accession>
<dbReference type="InterPro" id="IPR016142">
    <property type="entry name" value="Citrate_synth-like_lrg_a-sub"/>
</dbReference>
<evidence type="ECO:0008006" key="5">
    <source>
        <dbReference type="Google" id="ProtNLM"/>
    </source>
</evidence>
<sequence>MLGPRGQRGLRGPPPAGDHEGGNVSSHTTHLVASALSDPMLSYSAGLAGLAGPLHGLAAQEVPRFVLEMKDAIPANYTNEDVTKFLWQVLNSGRVIPATATPCCASRTRAFRALMGYAEGRPQVAADPMFQLVQNIYAVAPGVLNRARQDQEPVPEPWTPSLGRAVLPQRHHTDQLLHRCIRRLACHWPAGAAELGPDPGAAKSSGRSR</sequence>
<dbReference type="PANTHER" id="PTHR11739:SF15">
    <property type="entry name" value="CITRATE SYNTHASE 3, MITOCHONDRIAL"/>
    <property type="match status" value="1"/>
</dbReference>
<organism evidence="3 4">
    <name type="scientific">Dryococelus australis</name>
    <dbReference type="NCBI Taxonomy" id="614101"/>
    <lineage>
        <taxon>Eukaryota</taxon>
        <taxon>Metazoa</taxon>
        <taxon>Ecdysozoa</taxon>
        <taxon>Arthropoda</taxon>
        <taxon>Hexapoda</taxon>
        <taxon>Insecta</taxon>
        <taxon>Pterygota</taxon>
        <taxon>Neoptera</taxon>
        <taxon>Polyneoptera</taxon>
        <taxon>Phasmatodea</taxon>
        <taxon>Verophasmatodea</taxon>
        <taxon>Anareolatae</taxon>
        <taxon>Phasmatidae</taxon>
        <taxon>Eurycanthinae</taxon>
        <taxon>Dryococelus</taxon>
    </lineage>
</organism>
<reference evidence="3 4" key="1">
    <citation type="submission" date="2023-02" db="EMBL/GenBank/DDBJ databases">
        <title>LHISI_Scaffold_Assembly.</title>
        <authorList>
            <person name="Stuart O.P."/>
            <person name="Cleave R."/>
            <person name="Magrath M.J.L."/>
            <person name="Mikheyev A.S."/>
        </authorList>
    </citation>
    <scope>NUCLEOTIDE SEQUENCE [LARGE SCALE GENOMIC DNA]</scope>
    <source>
        <strain evidence="3">Daus_M_001</strain>
        <tissue evidence="3">Leg muscle</tissue>
    </source>
</reference>
<proteinExistence type="predicted"/>
<dbReference type="PANTHER" id="PTHR11739">
    <property type="entry name" value="CITRATE SYNTHASE"/>
    <property type="match status" value="1"/>
</dbReference>
<dbReference type="InterPro" id="IPR002020">
    <property type="entry name" value="Citrate_synthase"/>
</dbReference>
<evidence type="ECO:0000313" key="3">
    <source>
        <dbReference type="EMBL" id="KAJ8865465.1"/>
    </source>
</evidence>
<evidence type="ECO:0000256" key="1">
    <source>
        <dbReference type="ARBA" id="ARBA00022946"/>
    </source>
</evidence>
<name>A0ABQ9FYY2_9NEOP</name>
<dbReference type="SUPFAM" id="SSF48256">
    <property type="entry name" value="Citrate synthase"/>
    <property type="match status" value="1"/>
</dbReference>
<keyword evidence="4" id="KW-1185">Reference proteome</keyword>
<evidence type="ECO:0000256" key="2">
    <source>
        <dbReference type="SAM" id="MobiDB-lite"/>
    </source>
</evidence>
<comment type="caution">
    <text evidence="3">The sequence shown here is derived from an EMBL/GenBank/DDBJ whole genome shotgun (WGS) entry which is preliminary data.</text>
</comment>
<feature type="region of interest" description="Disordered" evidence="2">
    <location>
        <begin position="1"/>
        <end position="27"/>
    </location>
</feature>